<dbReference type="PROSITE" id="PS50293">
    <property type="entry name" value="TPR_REGION"/>
    <property type="match status" value="1"/>
</dbReference>
<protein>
    <recommendedName>
        <fullName evidence="6">Tetratricopeptide repeat protein</fullName>
    </recommendedName>
</protein>
<evidence type="ECO:0000256" key="2">
    <source>
        <dbReference type="ARBA" id="ARBA00022803"/>
    </source>
</evidence>
<feature type="repeat" description="TPR" evidence="3">
    <location>
        <begin position="131"/>
        <end position="164"/>
    </location>
</feature>
<keyword evidence="2 3" id="KW-0802">TPR repeat</keyword>
<feature type="repeat" description="TPR" evidence="3">
    <location>
        <begin position="10"/>
        <end position="43"/>
    </location>
</feature>
<dbReference type="PANTHER" id="PTHR44858">
    <property type="entry name" value="TETRATRICOPEPTIDE REPEAT PROTEIN 6"/>
    <property type="match status" value="1"/>
</dbReference>
<gene>
    <name evidence="4" type="ORF">PPENT_87.1.T1690038</name>
</gene>
<proteinExistence type="predicted"/>
<dbReference type="AlphaFoldDB" id="A0A8S1YH31"/>
<reference evidence="4" key="1">
    <citation type="submission" date="2021-01" db="EMBL/GenBank/DDBJ databases">
        <authorList>
            <consortium name="Genoscope - CEA"/>
            <person name="William W."/>
        </authorList>
    </citation>
    <scope>NUCLEOTIDE SEQUENCE</scope>
</reference>
<dbReference type="InterPro" id="IPR050498">
    <property type="entry name" value="Ycf3"/>
</dbReference>
<dbReference type="Proteomes" id="UP000689195">
    <property type="component" value="Unassembled WGS sequence"/>
</dbReference>
<sequence length="211" mass="24995">MAIELDTQFAFAYMSRGNFLDQIGNQQEALLDFNKVIELDPYDACIYNNSGLLFTYPNCSDFYFDRGNQSIIFYEQIMNNRHLQIMIKRWNEIPINLKHITIEVPFIIQNRKHRHCTYKFNKQFELNSNDDYTYNNRGMLYQNIGKIMEALEDYNKAIELDPNIAQIYCSRALLHLSLENKDQAIIDHNKAINQILKMLQIILTEDCFIDI</sequence>
<dbReference type="Pfam" id="PF00515">
    <property type="entry name" value="TPR_1"/>
    <property type="match status" value="1"/>
</dbReference>
<accession>A0A8S1YH31</accession>
<evidence type="ECO:0000313" key="5">
    <source>
        <dbReference type="Proteomes" id="UP000689195"/>
    </source>
</evidence>
<name>A0A8S1YH31_9CILI</name>
<evidence type="ECO:0000313" key="4">
    <source>
        <dbReference type="EMBL" id="CAD8212573.1"/>
    </source>
</evidence>
<evidence type="ECO:0000256" key="1">
    <source>
        <dbReference type="ARBA" id="ARBA00022737"/>
    </source>
</evidence>
<organism evidence="4 5">
    <name type="scientific">Paramecium pentaurelia</name>
    <dbReference type="NCBI Taxonomy" id="43138"/>
    <lineage>
        <taxon>Eukaryota</taxon>
        <taxon>Sar</taxon>
        <taxon>Alveolata</taxon>
        <taxon>Ciliophora</taxon>
        <taxon>Intramacronucleata</taxon>
        <taxon>Oligohymenophorea</taxon>
        <taxon>Peniculida</taxon>
        <taxon>Parameciidae</taxon>
        <taxon>Paramecium</taxon>
    </lineage>
</organism>
<dbReference type="Pfam" id="PF13181">
    <property type="entry name" value="TPR_8"/>
    <property type="match status" value="2"/>
</dbReference>
<dbReference type="PANTHER" id="PTHR44858:SF1">
    <property type="entry name" value="UDP-N-ACETYLGLUCOSAMINE--PEPTIDE N-ACETYLGLUCOSAMINYLTRANSFERASE SPINDLY-RELATED"/>
    <property type="match status" value="1"/>
</dbReference>
<comment type="caution">
    <text evidence="4">The sequence shown here is derived from an EMBL/GenBank/DDBJ whole genome shotgun (WGS) entry which is preliminary data.</text>
</comment>
<dbReference type="InterPro" id="IPR019734">
    <property type="entry name" value="TPR_rpt"/>
</dbReference>
<dbReference type="EMBL" id="CAJJDO010000169">
    <property type="protein sequence ID" value="CAD8212573.1"/>
    <property type="molecule type" value="Genomic_DNA"/>
</dbReference>
<evidence type="ECO:0008006" key="6">
    <source>
        <dbReference type="Google" id="ProtNLM"/>
    </source>
</evidence>
<keyword evidence="5" id="KW-1185">Reference proteome</keyword>
<keyword evidence="1" id="KW-0677">Repeat</keyword>
<dbReference type="PROSITE" id="PS50005">
    <property type="entry name" value="TPR"/>
    <property type="match status" value="2"/>
</dbReference>
<dbReference type="OrthoDB" id="1926212at2759"/>
<evidence type="ECO:0000256" key="3">
    <source>
        <dbReference type="PROSITE-ProRule" id="PRU00339"/>
    </source>
</evidence>
<dbReference type="SMART" id="SM00028">
    <property type="entry name" value="TPR"/>
    <property type="match status" value="3"/>
</dbReference>